<evidence type="ECO:0000256" key="2">
    <source>
        <dbReference type="ARBA" id="ARBA00006577"/>
    </source>
</evidence>
<evidence type="ECO:0000256" key="3">
    <source>
        <dbReference type="ARBA" id="ARBA00023110"/>
    </source>
</evidence>
<evidence type="ECO:0000256" key="5">
    <source>
        <dbReference type="PROSITE-ProRule" id="PRU00277"/>
    </source>
</evidence>
<organism evidence="8 9">
    <name type="scientific">Flectobacillus roseus</name>
    <dbReference type="NCBI Taxonomy" id="502259"/>
    <lineage>
        <taxon>Bacteria</taxon>
        <taxon>Pseudomonadati</taxon>
        <taxon>Bacteroidota</taxon>
        <taxon>Cytophagia</taxon>
        <taxon>Cytophagales</taxon>
        <taxon>Flectobacillaceae</taxon>
        <taxon>Flectobacillus</taxon>
    </lineage>
</organism>
<dbReference type="RefSeq" id="WP_095161362.1">
    <property type="nucleotide sequence ID" value="NZ_JASHIF010000016.1"/>
</dbReference>
<protein>
    <recommendedName>
        <fullName evidence="6">Peptidyl-prolyl cis-trans isomerase</fullName>
        <ecNumber evidence="6">5.2.1.8</ecNumber>
    </recommendedName>
</protein>
<comment type="similarity">
    <text evidence="2 6">Belongs to the FKBP-type PPIase family.</text>
</comment>
<evidence type="ECO:0000256" key="4">
    <source>
        <dbReference type="ARBA" id="ARBA00023235"/>
    </source>
</evidence>
<dbReference type="Pfam" id="PF00254">
    <property type="entry name" value="FKBP_C"/>
    <property type="match status" value="1"/>
</dbReference>
<dbReference type="SUPFAM" id="SSF54534">
    <property type="entry name" value="FKBP-like"/>
    <property type="match status" value="2"/>
</dbReference>
<name>A0ABT6YBT1_9BACT</name>
<dbReference type="GO" id="GO:0003755">
    <property type="term" value="F:peptidyl-prolyl cis-trans isomerase activity"/>
    <property type="evidence" value="ECO:0007669"/>
    <property type="project" value="UniProtKB-EC"/>
</dbReference>
<evidence type="ECO:0000256" key="6">
    <source>
        <dbReference type="RuleBase" id="RU003915"/>
    </source>
</evidence>
<keyword evidence="4 5" id="KW-0413">Isomerase</keyword>
<dbReference type="PANTHER" id="PTHR43811:SF19">
    <property type="entry name" value="39 KDA FK506-BINDING NUCLEAR PROTEIN"/>
    <property type="match status" value="1"/>
</dbReference>
<gene>
    <name evidence="8" type="ORF">QM524_17600</name>
</gene>
<dbReference type="Proteomes" id="UP001236507">
    <property type="component" value="Unassembled WGS sequence"/>
</dbReference>
<dbReference type="EMBL" id="JASHIF010000016">
    <property type="protein sequence ID" value="MDI9861036.1"/>
    <property type="molecule type" value="Genomic_DNA"/>
</dbReference>
<keyword evidence="3 5" id="KW-0697">Rotamase</keyword>
<proteinExistence type="inferred from homology"/>
<dbReference type="InterPro" id="IPR046357">
    <property type="entry name" value="PPIase_dom_sf"/>
</dbReference>
<evidence type="ECO:0000259" key="7">
    <source>
        <dbReference type="PROSITE" id="PS50059"/>
    </source>
</evidence>
<sequence>MLKKLTMVMAAASLVVACNKNRVEVIENVKIQIHNHDDKAKKLKDGDIITFTAKIYNSADSLLQESTEANPARAMVQPAGASGFKGSFEDGLRLLAQGDSATIYVPVDSLSKGAQQLPPFIKKGTDLKYSVKILKVQTRADFDKEMAANAQKEKQAAEERKTQLPKLIEDYIAKSGKTFKTTASGLYYSITTEGTGASPKKGDVCKCMYVGKFLDGKVFDQSKQPIDMPIGQMIPGFNEALTLMKKGGKATFVIPPAIGYGEQGQGPIPGNSALVFEVEVIDFTASK</sequence>
<dbReference type="EC" id="5.2.1.8" evidence="6"/>
<dbReference type="PROSITE" id="PS51257">
    <property type="entry name" value="PROKAR_LIPOPROTEIN"/>
    <property type="match status" value="1"/>
</dbReference>
<dbReference type="InterPro" id="IPR001179">
    <property type="entry name" value="PPIase_FKBP_dom"/>
</dbReference>
<comment type="caution">
    <text evidence="8">The sequence shown here is derived from an EMBL/GenBank/DDBJ whole genome shotgun (WGS) entry which is preliminary data.</text>
</comment>
<reference evidence="8 9" key="1">
    <citation type="submission" date="2023-05" db="EMBL/GenBank/DDBJ databases">
        <title>Novel species of genus Flectobacillus isolated from stream in China.</title>
        <authorList>
            <person name="Lu H."/>
        </authorList>
    </citation>
    <scope>NUCLEOTIDE SEQUENCE [LARGE SCALE GENOMIC DNA]</scope>
    <source>
        <strain evidence="8 9">KCTC 42575</strain>
    </source>
</reference>
<dbReference type="PROSITE" id="PS50059">
    <property type="entry name" value="FKBP_PPIASE"/>
    <property type="match status" value="1"/>
</dbReference>
<dbReference type="PANTHER" id="PTHR43811">
    <property type="entry name" value="FKBP-TYPE PEPTIDYL-PROLYL CIS-TRANS ISOMERASE FKPA"/>
    <property type="match status" value="1"/>
</dbReference>
<comment type="catalytic activity">
    <reaction evidence="1 5 6">
        <text>[protein]-peptidylproline (omega=180) = [protein]-peptidylproline (omega=0)</text>
        <dbReference type="Rhea" id="RHEA:16237"/>
        <dbReference type="Rhea" id="RHEA-COMP:10747"/>
        <dbReference type="Rhea" id="RHEA-COMP:10748"/>
        <dbReference type="ChEBI" id="CHEBI:83833"/>
        <dbReference type="ChEBI" id="CHEBI:83834"/>
        <dbReference type="EC" id="5.2.1.8"/>
    </reaction>
</comment>
<evidence type="ECO:0000313" key="8">
    <source>
        <dbReference type="EMBL" id="MDI9861036.1"/>
    </source>
</evidence>
<evidence type="ECO:0000313" key="9">
    <source>
        <dbReference type="Proteomes" id="UP001236507"/>
    </source>
</evidence>
<keyword evidence="9" id="KW-1185">Reference proteome</keyword>
<dbReference type="Gene3D" id="3.10.50.40">
    <property type="match status" value="2"/>
</dbReference>
<feature type="domain" description="PPIase FKBP-type" evidence="7">
    <location>
        <begin position="202"/>
        <end position="284"/>
    </location>
</feature>
<accession>A0ABT6YBT1</accession>
<evidence type="ECO:0000256" key="1">
    <source>
        <dbReference type="ARBA" id="ARBA00000971"/>
    </source>
</evidence>